<evidence type="ECO:0000313" key="4">
    <source>
        <dbReference type="Proteomes" id="UP001175228"/>
    </source>
</evidence>
<dbReference type="SMART" id="SM00959">
    <property type="entry name" value="Rho_N"/>
    <property type="match status" value="1"/>
</dbReference>
<feature type="compositionally biased region" description="Low complexity" evidence="1">
    <location>
        <begin position="174"/>
        <end position="185"/>
    </location>
</feature>
<feature type="region of interest" description="Disordered" evidence="1">
    <location>
        <begin position="118"/>
        <end position="142"/>
    </location>
</feature>
<sequence>MYASKKTDSTAVRKDNTCLLDHRMSPLEFHSYRSDPHMSAWTLEIAVLSCRGKSRDSTGLRNSQSRPWQASMQIIFTQEALKKLVVAQLKAICKERQLTGVSKLTKALLIQKILDHQGKQPAQETSDVDAAPTLSSQPKAASALLSRDVSMLSGPSIPTQPSQSSLPLSLNLSLTSQSQSQTQPPKAELPRRLVTQSKAPPNKIASDAETMSTATNVPKKSSLPAKAIPNLSRLHPDSVSGALAQPLTKKRPAPNEANQKSKKQRLPPKPIPFLFPPKSTAVSKENVRKPTKDFPPISLNNITLPPSMAQRRLVARIAIILSQSQRMFRYAVYLSASQRILRGFPGRRFALLLEAYPQNMTNMWPYLRLRNQEAVQRRGIYEASFLARVFERNDMIISPKLWTSPDHEHQAKIAIRFLLTRLFFRVSVGENTRDWMAGTVVDAQQVVEGEIWCITMQHRAMRESFYVLEATCEVVGHPPGSQLDVSLPIRADWSAYVERRSTLHEKSPPTMMEHVCWTNHEEYDRGISRHWLKRMRREGKVGAMLEAIAGRYVLACVVGNSGTPRLIVQCERAVEVLLGDGPGFFRHHHVESVHVRTAGGESLHPALAVVQTPGREYFVLRDNGMQVGCEEEGVGEVWMGLLGCDGSGRVC</sequence>
<dbReference type="Proteomes" id="UP001175228">
    <property type="component" value="Unassembled WGS sequence"/>
</dbReference>
<dbReference type="EMBL" id="JAUEPU010000003">
    <property type="protein sequence ID" value="KAK0503871.1"/>
    <property type="molecule type" value="Genomic_DNA"/>
</dbReference>
<feature type="compositionally biased region" description="Polar residues" evidence="1">
    <location>
        <begin position="209"/>
        <end position="219"/>
    </location>
</feature>
<name>A0AA39QL75_9AGAR</name>
<keyword evidence="4" id="KW-1185">Reference proteome</keyword>
<evidence type="ECO:0000259" key="2">
    <source>
        <dbReference type="SMART" id="SM00959"/>
    </source>
</evidence>
<dbReference type="AlphaFoldDB" id="A0AA39QL75"/>
<feature type="region of interest" description="Disordered" evidence="1">
    <location>
        <begin position="174"/>
        <end position="289"/>
    </location>
</feature>
<protein>
    <recommendedName>
        <fullName evidence="2">Rho termination factor-like N-terminal domain-containing protein</fullName>
    </recommendedName>
</protein>
<accession>A0AA39QL75</accession>
<evidence type="ECO:0000313" key="3">
    <source>
        <dbReference type="EMBL" id="KAK0503871.1"/>
    </source>
</evidence>
<proteinExistence type="predicted"/>
<gene>
    <name evidence="3" type="ORF">EDD18DRAFT_1099171</name>
</gene>
<reference evidence="3" key="1">
    <citation type="submission" date="2023-06" db="EMBL/GenBank/DDBJ databases">
        <authorList>
            <consortium name="Lawrence Berkeley National Laboratory"/>
            <person name="Ahrendt S."/>
            <person name="Sahu N."/>
            <person name="Indic B."/>
            <person name="Wong-Bajracharya J."/>
            <person name="Merenyi Z."/>
            <person name="Ke H.-M."/>
            <person name="Monk M."/>
            <person name="Kocsube S."/>
            <person name="Drula E."/>
            <person name="Lipzen A."/>
            <person name="Balint B."/>
            <person name="Henrissat B."/>
            <person name="Andreopoulos B."/>
            <person name="Martin F.M."/>
            <person name="Harder C.B."/>
            <person name="Rigling D."/>
            <person name="Ford K.L."/>
            <person name="Foster G.D."/>
            <person name="Pangilinan J."/>
            <person name="Papanicolaou A."/>
            <person name="Barry K."/>
            <person name="LaButti K."/>
            <person name="Viragh M."/>
            <person name="Koriabine M."/>
            <person name="Yan M."/>
            <person name="Riley R."/>
            <person name="Champramary S."/>
            <person name="Plett K.L."/>
            <person name="Tsai I.J."/>
            <person name="Slot J."/>
            <person name="Sipos G."/>
            <person name="Plett J."/>
            <person name="Nagy L.G."/>
            <person name="Grigoriev I.V."/>
        </authorList>
    </citation>
    <scope>NUCLEOTIDE SEQUENCE</scope>
    <source>
        <strain evidence="3">HWK02</strain>
    </source>
</reference>
<comment type="caution">
    <text evidence="3">The sequence shown here is derived from an EMBL/GenBank/DDBJ whole genome shotgun (WGS) entry which is preliminary data.</text>
</comment>
<evidence type="ECO:0000256" key="1">
    <source>
        <dbReference type="SAM" id="MobiDB-lite"/>
    </source>
</evidence>
<feature type="domain" description="Rho termination factor-like N-terminal" evidence="2">
    <location>
        <begin position="80"/>
        <end position="122"/>
    </location>
</feature>
<organism evidence="3 4">
    <name type="scientific">Armillaria luteobubalina</name>
    <dbReference type="NCBI Taxonomy" id="153913"/>
    <lineage>
        <taxon>Eukaryota</taxon>
        <taxon>Fungi</taxon>
        <taxon>Dikarya</taxon>
        <taxon>Basidiomycota</taxon>
        <taxon>Agaricomycotina</taxon>
        <taxon>Agaricomycetes</taxon>
        <taxon>Agaricomycetidae</taxon>
        <taxon>Agaricales</taxon>
        <taxon>Marasmiineae</taxon>
        <taxon>Physalacriaceae</taxon>
        <taxon>Armillaria</taxon>
    </lineage>
</organism>
<dbReference type="InterPro" id="IPR011112">
    <property type="entry name" value="Rho-like_N"/>
</dbReference>
<dbReference type="GO" id="GO:0006353">
    <property type="term" value="P:DNA-templated transcription termination"/>
    <property type="evidence" value="ECO:0007669"/>
    <property type="project" value="InterPro"/>
</dbReference>